<dbReference type="EMBL" id="PDJI01000004">
    <property type="protein sequence ID" value="PFG40615.1"/>
    <property type="molecule type" value="Genomic_DNA"/>
</dbReference>
<evidence type="ECO:0008006" key="4">
    <source>
        <dbReference type="Google" id="ProtNLM"/>
    </source>
</evidence>
<evidence type="ECO:0000313" key="3">
    <source>
        <dbReference type="Proteomes" id="UP000222106"/>
    </source>
</evidence>
<name>A0A2A9EQT0_9MICO</name>
<evidence type="ECO:0000313" key="2">
    <source>
        <dbReference type="EMBL" id="PFG40615.1"/>
    </source>
</evidence>
<keyword evidence="1" id="KW-0812">Transmembrane</keyword>
<reference evidence="2 3" key="1">
    <citation type="submission" date="2017-10" db="EMBL/GenBank/DDBJ databases">
        <title>Sequencing the genomes of 1000 actinobacteria strains.</title>
        <authorList>
            <person name="Klenk H.-P."/>
        </authorList>
    </citation>
    <scope>NUCLEOTIDE SEQUENCE [LARGE SCALE GENOMIC DNA]</scope>
    <source>
        <strain evidence="2 3">DSM 21838</strain>
    </source>
</reference>
<sequence length="180" mass="18328">MRLGGTARPGGTARLGGTARTLRRRVAPAGGAEQGQIMLLTLAFGVLVLALVLVVASASAVHIERKRLLALADGAAADAADAIDLAAYYATPAGSPDAATRVPLSDASVEAAVQEYLRASPPALVAEFERLRVAEPTGTPDGTTAQVTLTATARPPLVPWALLPWSDGVALRVTSTARAG</sequence>
<keyword evidence="1" id="KW-1133">Transmembrane helix</keyword>
<feature type="transmembrane region" description="Helical" evidence="1">
    <location>
        <begin position="37"/>
        <end position="61"/>
    </location>
</feature>
<comment type="caution">
    <text evidence="2">The sequence shown here is derived from an EMBL/GenBank/DDBJ whole genome shotgun (WGS) entry which is preliminary data.</text>
</comment>
<accession>A0A2A9EQT0</accession>
<protein>
    <recommendedName>
        <fullName evidence="4">Flp pilus-assembly TadE/G-like protein</fullName>
    </recommendedName>
</protein>
<organism evidence="2 3">
    <name type="scientific">Georgenia soli</name>
    <dbReference type="NCBI Taxonomy" id="638953"/>
    <lineage>
        <taxon>Bacteria</taxon>
        <taxon>Bacillati</taxon>
        <taxon>Actinomycetota</taxon>
        <taxon>Actinomycetes</taxon>
        <taxon>Micrococcales</taxon>
        <taxon>Bogoriellaceae</taxon>
        <taxon>Georgenia</taxon>
    </lineage>
</organism>
<gene>
    <name evidence="2" type="ORF">ATJ97_3147</name>
</gene>
<dbReference type="AlphaFoldDB" id="A0A2A9EQT0"/>
<keyword evidence="3" id="KW-1185">Reference proteome</keyword>
<proteinExistence type="predicted"/>
<keyword evidence="1" id="KW-0472">Membrane</keyword>
<evidence type="ECO:0000256" key="1">
    <source>
        <dbReference type="SAM" id="Phobius"/>
    </source>
</evidence>
<dbReference type="Proteomes" id="UP000222106">
    <property type="component" value="Unassembled WGS sequence"/>
</dbReference>